<sequence>MLWFDGTLQAGSILPFDLGDRGLLLGDGVFDTALALNGRVAFETAHAERLSAAARSLGFAAPSDRIRLAMRSLAGAVPRAAIRTNLTRGSGPRGLAPPAEPAPVLWASAAPWNPDLAFAPLRLTMAAARRNQTSLTARLKTLGYLDAILAADEARRQGFDEALFLNTSDMVACAGTGNIFAVFGGTLVTPPLGDGVLDGIIRAEILRRIGPELGLTSAERSLALAELEGADALFVTNSLRLAAPVPLLGTTPVASLGNAVLERIVGALRTALAAECNVPPETLA</sequence>
<evidence type="ECO:0000313" key="4">
    <source>
        <dbReference type="Proteomes" id="UP001055125"/>
    </source>
</evidence>
<dbReference type="InterPro" id="IPR036038">
    <property type="entry name" value="Aminotransferase-like"/>
</dbReference>
<evidence type="ECO:0000313" key="3">
    <source>
        <dbReference type="EMBL" id="GJD95609.1"/>
    </source>
</evidence>
<evidence type="ECO:0000256" key="2">
    <source>
        <dbReference type="ARBA" id="ARBA00014472"/>
    </source>
</evidence>
<dbReference type="GO" id="GO:0008483">
    <property type="term" value="F:transaminase activity"/>
    <property type="evidence" value="ECO:0007669"/>
    <property type="project" value="UniProtKB-KW"/>
</dbReference>
<protein>
    <recommendedName>
        <fullName evidence="2">Probable branched-chain-amino-acid aminotransferase</fullName>
    </recommendedName>
</protein>
<dbReference type="RefSeq" id="WP_238244752.1">
    <property type="nucleotide sequence ID" value="NZ_BPQP01000041.1"/>
</dbReference>
<accession>A0ABQ4S116</accession>
<keyword evidence="3" id="KW-0032">Aminotransferase</keyword>
<dbReference type="Pfam" id="PF01063">
    <property type="entry name" value="Aminotran_4"/>
    <property type="match status" value="1"/>
</dbReference>
<dbReference type="EMBL" id="BPQP01000041">
    <property type="protein sequence ID" value="GJD95609.1"/>
    <property type="molecule type" value="Genomic_DNA"/>
</dbReference>
<dbReference type="SUPFAM" id="SSF56752">
    <property type="entry name" value="D-aminoacid aminotransferase-like PLP-dependent enzymes"/>
    <property type="match status" value="1"/>
</dbReference>
<dbReference type="PANTHER" id="PTHR42743">
    <property type="entry name" value="AMINO-ACID AMINOTRANSFERASE"/>
    <property type="match status" value="1"/>
</dbReference>
<name>A0ABQ4S116_9HYPH</name>
<organism evidence="3 4">
    <name type="scientific">Methylobacterium iners</name>
    <dbReference type="NCBI Taxonomy" id="418707"/>
    <lineage>
        <taxon>Bacteria</taxon>
        <taxon>Pseudomonadati</taxon>
        <taxon>Pseudomonadota</taxon>
        <taxon>Alphaproteobacteria</taxon>
        <taxon>Hyphomicrobiales</taxon>
        <taxon>Methylobacteriaceae</taxon>
        <taxon>Methylobacterium</taxon>
    </lineage>
</organism>
<dbReference type="Proteomes" id="UP001055125">
    <property type="component" value="Unassembled WGS sequence"/>
</dbReference>
<dbReference type="InterPro" id="IPR050571">
    <property type="entry name" value="Class-IV_PLP-Dep_Aminotrnsfr"/>
</dbReference>
<proteinExistence type="inferred from homology"/>
<dbReference type="InterPro" id="IPR001544">
    <property type="entry name" value="Aminotrans_IV"/>
</dbReference>
<gene>
    <name evidence="3" type="primary">dat_2</name>
    <name evidence="3" type="ORF">OCOJLMKI_2822</name>
</gene>
<keyword evidence="3" id="KW-0808">Transferase</keyword>
<dbReference type="Gene3D" id="3.30.470.10">
    <property type="match status" value="1"/>
</dbReference>
<dbReference type="InterPro" id="IPR043132">
    <property type="entry name" value="BCAT-like_C"/>
</dbReference>
<comment type="caution">
    <text evidence="3">The sequence shown here is derived from an EMBL/GenBank/DDBJ whole genome shotgun (WGS) entry which is preliminary data.</text>
</comment>
<dbReference type="PANTHER" id="PTHR42743:SF2">
    <property type="entry name" value="AMINODEOXYCHORISMATE LYASE"/>
    <property type="match status" value="1"/>
</dbReference>
<keyword evidence="4" id="KW-1185">Reference proteome</keyword>
<reference evidence="3" key="2">
    <citation type="submission" date="2021-08" db="EMBL/GenBank/DDBJ databases">
        <authorList>
            <person name="Tani A."/>
            <person name="Ola A."/>
            <person name="Ogura Y."/>
            <person name="Katsura K."/>
            <person name="Hayashi T."/>
        </authorList>
    </citation>
    <scope>NUCLEOTIDE SEQUENCE</scope>
    <source>
        <strain evidence="3">DSM 19015</strain>
    </source>
</reference>
<comment type="similarity">
    <text evidence="1">Belongs to the class-IV pyridoxal-phosphate-dependent aminotransferase family.</text>
</comment>
<reference evidence="3" key="1">
    <citation type="journal article" date="2021" name="Front. Microbiol.">
        <title>Comprehensive Comparative Genomics and Phenotyping of Methylobacterium Species.</title>
        <authorList>
            <person name="Alessa O."/>
            <person name="Ogura Y."/>
            <person name="Fujitani Y."/>
            <person name="Takami H."/>
            <person name="Hayashi T."/>
            <person name="Sahin N."/>
            <person name="Tani A."/>
        </authorList>
    </citation>
    <scope>NUCLEOTIDE SEQUENCE</scope>
    <source>
        <strain evidence="3">DSM 19015</strain>
    </source>
</reference>
<dbReference type="InterPro" id="IPR043131">
    <property type="entry name" value="BCAT-like_N"/>
</dbReference>
<dbReference type="Gene3D" id="3.20.10.10">
    <property type="entry name" value="D-amino Acid Aminotransferase, subunit A, domain 2"/>
    <property type="match status" value="1"/>
</dbReference>
<evidence type="ECO:0000256" key="1">
    <source>
        <dbReference type="ARBA" id="ARBA00009320"/>
    </source>
</evidence>